<organism evidence="1">
    <name type="scientific">Lepeophtheirus salmonis</name>
    <name type="common">Salmon louse</name>
    <name type="synonym">Caligus salmonis</name>
    <dbReference type="NCBI Taxonomy" id="72036"/>
    <lineage>
        <taxon>Eukaryota</taxon>
        <taxon>Metazoa</taxon>
        <taxon>Ecdysozoa</taxon>
        <taxon>Arthropoda</taxon>
        <taxon>Crustacea</taxon>
        <taxon>Multicrustacea</taxon>
        <taxon>Hexanauplia</taxon>
        <taxon>Copepoda</taxon>
        <taxon>Siphonostomatoida</taxon>
        <taxon>Caligidae</taxon>
        <taxon>Lepeophtheirus</taxon>
    </lineage>
</organism>
<proteinExistence type="predicted"/>
<dbReference type="AlphaFoldDB" id="A0A0K2UBE5"/>
<dbReference type="EMBL" id="HACA01017916">
    <property type="protein sequence ID" value="CDW35277.1"/>
    <property type="molecule type" value="Transcribed_RNA"/>
</dbReference>
<protein>
    <submittedName>
        <fullName evidence="1">Uncharacterized protein</fullName>
    </submittedName>
</protein>
<evidence type="ECO:0000313" key="1">
    <source>
        <dbReference type="EMBL" id="CDW35277.1"/>
    </source>
</evidence>
<name>A0A0K2UBE5_LEPSM</name>
<accession>A0A0K2UBE5</accession>
<reference evidence="1" key="1">
    <citation type="submission" date="2014-05" db="EMBL/GenBank/DDBJ databases">
        <authorList>
            <person name="Chronopoulou M."/>
        </authorList>
    </citation>
    <scope>NUCLEOTIDE SEQUENCE</scope>
    <source>
        <tissue evidence="1">Whole organism</tissue>
    </source>
</reference>
<sequence length="16" mass="1891">MGKLYFLQAQCAHFFS</sequence>